<dbReference type="RefSeq" id="WP_011447744.1">
    <property type="nucleotide sequence ID" value="NC_007796.1"/>
</dbReference>
<dbReference type="EMBL" id="CP000254">
    <property type="protein sequence ID" value="ABD40463.1"/>
    <property type="molecule type" value="Genomic_DNA"/>
</dbReference>
<keyword evidence="3" id="KW-1185">Reference proteome</keyword>
<reference evidence="3" key="1">
    <citation type="journal article" date="2016" name="Stand. Genomic Sci.">
        <title>Complete genome sequence of Methanospirillum hungatei type strain JF1.</title>
        <authorList>
            <person name="Gunsalus R.P."/>
            <person name="Cook L.E."/>
            <person name="Crable B."/>
            <person name="Rohlin L."/>
            <person name="McDonald E."/>
            <person name="Mouttaki H."/>
            <person name="Sieber J.R."/>
            <person name="Poweleit N."/>
            <person name="Zhou H."/>
            <person name="Lapidus A.L."/>
            <person name="Daligault H.E."/>
            <person name="Land M."/>
            <person name="Gilna P."/>
            <person name="Ivanova N."/>
            <person name="Kyrpides N."/>
            <person name="Culley D.E."/>
            <person name="McInerney M.J."/>
        </authorList>
    </citation>
    <scope>NUCLEOTIDE SEQUENCE [LARGE SCALE GENOMIC DNA]</scope>
    <source>
        <strain evidence="3">ATCC 27890 / DSM 864 / NBRC 100397 / JF-1</strain>
    </source>
</reference>
<sequence length="121" mass="13796">MPSQKQPGPDAKQDVSVLANHLRRPRIIQGFTNDNTNSQFSLSTKNPDDRENLFRYTQSGKPEQKTTMEKTMRQKARLRREYPRSIIQLAGITIRAGAVLSYRFIRIISFPPQKTGAGHVV</sequence>
<dbReference type="STRING" id="323259.Mhun_0710"/>
<feature type="region of interest" description="Disordered" evidence="1">
    <location>
        <begin position="31"/>
        <end position="51"/>
    </location>
</feature>
<dbReference type="HOGENOM" id="CLU_2032873_0_0_2"/>
<dbReference type="EnsemblBacteria" id="ABD40463">
    <property type="protein sequence ID" value="ABD40463"/>
    <property type="gene ID" value="Mhun_0710"/>
</dbReference>
<protein>
    <submittedName>
        <fullName evidence="2">Uncharacterized protein</fullName>
    </submittedName>
</protein>
<dbReference type="AlphaFoldDB" id="Q2FL53"/>
<evidence type="ECO:0000313" key="3">
    <source>
        <dbReference type="Proteomes" id="UP000001941"/>
    </source>
</evidence>
<name>Q2FL53_METHJ</name>
<dbReference type="KEGG" id="mhu:Mhun_0710"/>
<accession>Q2FL53</accession>
<organism evidence="2 3">
    <name type="scientific">Methanospirillum hungatei JF-1 (strain ATCC 27890 / DSM 864 / NBRC 100397 / JF-1)</name>
    <dbReference type="NCBI Taxonomy" id="323259"/>
    <lineage>
        <taxon>Archaea</taxon>
        <taxon>Methanobacteriati</taxon>
        <taxon>Methanobacteriota</taxon>
        <taxon>Stenosarchaea group</taxon>
        <taxon>Methanomicrobia</taxon>
        <taxon>Methanomicrobiales</taxon>
        <taxon>Methanospirillaceae</taxon>
        <taxon>Methanospirillum</taxon>
    </lineage>
</organism>
<gene>
    <name evidence="2" type="ordered locus">Mhun_0710</name>
</gene>
<evidence type="ECO:0000313" key="2">
    <source>
        <dbReference type="EMBL" id="ABD40463.1"/>
    </source>
</evidence>
<feature type="compositionally biased region" description="Polar residues" evidence="1">
    <location>
        <begin position="31"/>
        <end position="45"/>
    </location>
</feature>
<dbReference type="GeneID" id="3922690"/>
<dbReference type="Proteomes" id="UP000001941">
    <property type="component" value="Chromosome"/>
</dbReference>
<evidence type="ECO:0000256" key="1">
    <source>
        <dbReference type="SAM" id="MobiDB-lite"/>
    </source>
</evidence>
<dbReference type="InParanoid" id="Q2FL53"/>
<proteinExistence type="predicted"/>